<reference evidence="6" key="2">
    <citation type="submission" date="2025-09" db="UniProtKB">
        <authorList>
            <consortium name="Ensembl"/>
        </authorList>
    </citation>
    <scope>IDENTIFICATION</scope>
</reference>
<evidence type="ECO:0000256" key="2">
    <source>
        <dbReference type="ARBA" id="ARBA00022553"/>
    </source>
</evidence>
<evidence type="ECO:0000313" key="6">
    <source>
        <dbReference type="Ensembl" id="ENSSRHP00000041362.1"/>
    </source>
</evidence>
<feature type="domain" description="Phosphofurin acidic cluster sorting protein 1/2 C-terminal" evidence="4">
    <location>
        <begin position="373"/>
        <end position="572"/>
    </location>
</feature>
<dbReference type="Pfam" id="PF25332">
    <property type="entry name" value="C2_PACS_N"/>
    <property type="match status" value="1"/>
</dbReference>
<dbReference type="PANTHER" id="PTHR13280">
    <property type="entry name" value="PHOSPHOFURIN ACIDIC CLUSTER SORTING PROTEIN"/>
    <property type="match status" value="1"/>
</dbReference>
<dbReference type="AlphaFoldDB" id="A0A673IN33"/>
<dbReference type="InterPro" id="IPR057541">
    <property type="entry name" value="PACS1/2_N"/>
</dbReference>
<dbReference type="GO" id="GO:0072659">
    <property type="term" value="P:protein localization to plasma membrane"/>
    <property type="evidence" value="ECO:0007669"/>
    <property type="project" value="TreeGrafter"/>
</dbReference>
<evidence type="ECO:0000256" key="3">
    <source>
        <dbReference type="SAM" id="MobiDB-lite"/>
    </source>
</evidence>
<accession>A0A673IN33</accession>
<reference evidence="6" key="1">
    <citation type="submission" date="2025-08" db="UniProtKB">
        <authorList>
            <consortium name="Ensembl"/>
        </authorList>
    </citation>
    <scope>IDENTIFICATION</scope>
</reference>
<proteinExistence type="inferred from homology"/>
<protein>
    <submittedName>
        <fullName evidence="6">Phosphofurin acidic cluster sorting protein 1-like</fullName>
    </submittedName>
</protein>
<evidence type="ECO:0000259" key="4">
    <source>
        <dbReference type="Pfam" id="PF10254"/>
    </source>
</evidence>
<name>A0A673IN33_9TELE</name>
<keyword evidence="7" id="KW-1185">Reference proteome</keyword>
<dbReference type="Pfam" id="PF10254">
    <property type="entry name" value="Pacs-1"/>
    <property type="match status" value="2"/>
</dbReference>
<feature type="region of interest" description="Disordered" evidence="3">
    <location>
        <begin position="323"/>
        <end position="352"/>
    </location>
</feature>
<dbReference type="GO" id="GO:0044325">
    <property type="term" value="F:transmembrane transporter binding"/>
    <property type="evidence" value="ECO:0007669"/>
    <property type="project" value="TreeGrafter"/>
</dbReference>
<organism evidence="6 7">
    <name type="scientific">Sinocyclocheilus rhinocerous</name>
    <dbReference type="NCBI Taxonomy" id="307959"/>
    <lineage>
        <taxon>Eukaryota</taxon>
        <taxon>Metazoa</taxon>
        <taxon>Chordata</taxon>
        <taxon>Craniata</taxon>
        <taxon>Vertebrata</taxon>
        <taxon>Euteleostomi</taxon>
        <taxon>Actinopterygii</taxon>
        <taxon>Neopterygii</taxon>
        <taxon>Teleostei</taxon>
        <taxon>Ostariophysi</taxon>
        <taxon>Cypriniformes</taxon>
        <taxon>Cyprinidae</taxon>
        <taxon>Cyprininae</taxon>
        <taxon>Sinocyclocheilus</taxon>
    </lineage>
</organism>
<sequence>SAKRSGQILNLKTSDCVSVCRLCSLTLKRLIVLKELDKDLNSVLIAVKIQGSKRVLRSNEYVLPPSGLMETELELTFSLQYPHFLKRDANRLQIMLQRRKRYKNRTILGYKTLALGVINMAEVLQHPTDGGQILGLHSNMKDAPTRVAEISVFSLSSQPIDHEYGNGQTGAKTKASEEILSGFMGTEACVCSDAVRLTLILTDLTDEVLDSDPVDQTQEVEEDLDLLYDSLEVFNQSDSGPELEDNESVLSTPKPKLRPFFEGMSHSSSQTEIGSVHSHNQHRDAASNMVRFTHTHTHTHTHVQMIIVTQTFMSRISVFMTSSKAESRVPRRARSTSMKDRQNSRAQSERTISVDSEYSLDSRFSAQVPRKSVYDQLNQILISDERLPENIILINTVDWQGQYVAEALQKHAQPIVSTCSAADVQAAFNTIVTRIQRFCNCNAQTPPTVKVAVAGDQSYLSTVLRFFVEQLANKTPDWLSYIRFLIIPIGSHPLAKYVSTFDSKFNSMFMDPSWRELFCRSETPSADTVDVAGRIIQYLAGANVSHQFPISEAMLTYRQKSPDEDSCQKFVSPCTGGELMGLQVDYWTCQSGEKKREGEKRDVGLKNTLKSNFRSLQVSRLPSGGDPSAPHSMAMTVVTKEKNKKVIFLSKKPKEREVDSKSQVIDGISRLICAAKHQHTMLRVSIDGVEWNDVKFFQLAAQWPTHVKHFPVGVFGYSKHA</sequence>
<feature type="domain" description="Phosphofurin acidic cluster sorting protein 1/2 N-terminal C2" evidence="5">
    <location>
        <begin position="14"/>
        <end position="160"/>
    </location>
</feature>
<dbReference type="InterPro" id="IPR019381">
    <property type="entry name" value="PACS1/2_C"/>
</dbReference>
<feature type="domain" description="Phosphofurin acidic cluster sorting protein 1/2 C-terminal" evidence="4">
    <location>
        <begin position="576"/>
        <end position="718"/>
    </location>
</feature>
<comment type="similarity">
    <text evidence="1">Belongs to the PACS family.</text>
</comment>
<dbReference type="PANTHER" id="PTHR13280:SF14">
    <property type="entry name" value="PHOSPHOFURIN ACIDIC CLUSTER SORTING PROTEIN 1"/>
    <property type="match status" value="1"/>
</dbReference>
<evidence type="ECO:0000313" key="7">
    <source>
        <dbReference type="Proteomes" id="UP000472270"/>
    </source>
</evidence>
<dbReference type="Proteomes" id="UP000472270">
    <property type="component" value="Unassembled WGS sequence"/>
</dbReference>
<evidence type="ECO:0000256" key="1">
    <source>
        <dbReference type="ARBA" id="ARBA00008590"/>
    </source>
</evidence>
<gene>
    <name evidence="6" type="primary">LOC107742077</name>
</gene>
<keyword evidence="2" id="KW-0597">Phosphoprotein</keyword>
<evidence type="ECO:0000259" key="5">
    <source>
        <dbReference type="Pfam" id="PF25332"/>
    </source>
</evidence>
<dbReference type="Ensembl" id="ENSSRHT00000042540.1">
    <property type="protein sequence ID" value="ENSSRHP00000041362.1"/>
    <property type="gene ID" value="ENSSRHG00000020977.1"/>
</dbReference>